<comment type="caution">
    <text evidence="5">The sequence shown here is derived from an EMBL/GenBank/DDBJ whole genome shotgun (WGS) entry which is preliminary data.</text>
</comment>
<evidence type="ECO:0000313" key="5">
    <source>
        <dbReference type="EMBL" id="OGM57367.1"/>
    </source>
</evidence>
<name>A0A1F8B039_9BACT</name>
<sequence>AESLIKELNIGDEIDAQVIVPETQDGFTILSLRQATKNATWDRIKKAKENITSISVEVKVITPAGVMVDVNGLTGFIPRSQLGREVSKNIQNLIGKRLAVTVIDLDRDSNKVILSEKEISEKEELILARQAMKEIKEGEVFDGVVSTLYDFGGFVKIIVSKVGKKRTEEVELEGLVHVSEIAWDKISKPDDVLSLGEEVRVKVIGKGGGKLALSIKQIQKDPWDQVTQKYPKEKRLKGKVTKLTDFGVFVQLEPGIEGLIHMTKIPPGKRFNRGDEADVIIEEIDKEGKKISLGLILTEKPIGYK</sequence>
<dbReference type="Gene3D" id="2.40.50.140">
    <property type="entry name" value="Nucleic acid-binding proteins"/>
    <property type="match status" value="3"/>
</dbReference>
<evidence type="ECO:0000313" key="6">
    <source>
        <dbReference type="Proteomes" id="UP000177501"/>
    </source>
</evidence>
<feature type="non-terminal residue" evidence="5">
    <location>
        <position position="1"/>
    </location>
</feature>
<dbReference type="PANTHER" id="PTHR10724">
    <property type="entry name" value="30S RIBOSOMAL PROTEIN S1"/>
    <property type="match status" value="1"/>
</dbReference>
<evidence type="ECO:0000256" key="1">
    <source>
        <dbReference type="ARBA" id="ARBA00006767"/>
    </source>
</evidence>
<dbReference type="InterPro" id="IPR012340">
    <property type="entry name" value="NA-bd_OB-fold"/>
</dbReference>
<feature type="domain" description="S1 motif" evidence="4">
    <location>
        <begin position="48"/>
        <end position="117"/>
    </location>
</feature>
<gene>
    <name evidence="5" type="ORF">A2955_05020</name>
</gene>
<dbReference type="AlphaFoldDB" id="A0A1F8B039"/>
<dbReference type="SUPFAM" id="SSF50249">
    <property type="entry name" value="Nucleic acid-binding proteins"/>
    <property type="match status" value="3"/>
</dbReference>
<dbReference type="PANTHER" id="PTHR10724:SF7">
    <property type="entry name" value="SMALL RIBOSOMAL SUBUNIT PROTEIN BS1C"/>
    <property type="match status" value="1"/>
</dbReference>
<keyword evidence="3" id="KW-0687">Ribonucleoprotein</keyword>
<dbReference type="PROSITE" id="PS50126">
    <property type="entry name" value="S1"/>
    <property type="match status" value="3"/>
</dbReference>
<feature type="domain" description="S1 motif" evidence="4">
    <location>
        <begin position="233"/>
        <end position="296"/>
    </location>
</feature>
<proteinExistence type="inferred from homology"/>
<dbReference type="InterPro" id="IPR050437">
    <property type="entry name" value="Ribos_protein_bS1-like"/>
</dbReference>
<dbReference type="GO" id="GO:0003729">
    <property type="term" value="F:mRNA binding"/>
    <property type="evidence" value="ECO:0007669"/>
    <property type="project" value="TreeGrafter"/>
</dbReference>
<reference evidence="5 6" key="1">
    <citation type="journal article" date="2016" name="Nat. Commun.">
        <title>Thousands of microbial genomes shed light on interconnected biogeochemical processes in an aquifer system.</title>
        <authorList>
            <person name="Anantharaman K."/>
            <person name="Brown C.T."/>
            <person name="Hug L.A."/>
            <person name="Sharon I."/>
            <person name="Castelle C.J."/>
            <person name="Probst A.J."/>
            <person name="Thomas B.C."/>
            <person name="Singh A."/>
            <person name="Wilkins M.J."/>
            <person name="Karaoz U."/>
            <person name="Brodie E.L."/>
            <person name="Williams K.H."/>
            <person name="Hubbard S.S."/>
            <person name="Banfield J.F."/>
        </authorList>
    </citation>
    <scope>NUCLEOTIDE SEQUENCE [LARGE SCALE GENOMIC DNA]</scope>
</reference>
<dbReference type="STRING" id="1802514.A2955_05020"/>
<dbReference type="InterPro" id="IPR035104">
    <property type="entry name" value="Ribosomal_protein_S1-like"/>
</dbReference>
<keyword evidence="2" id="KW-0689">Ribosomal protein</keyword>
<evidence type="ECO:0000256" key="3">
    <source>
        <dbReference type="ARBA" id="ARBA00023274"/>
    </source>
</evidence>
<dbReference type="Proteomes" id="UP000177501">
    <property type="component" value="Unassembled WGS sequence"/>
</dbReference>
<dbReference type="PRINTS" id="PR00681">
    <property type="entry name" value="RIBOSOMALS1"/>
</dbReference>
<protein>
    <recommendedName>
        <fullName evidence="4">S1 motif domain-containing protein</fullName>
    </recommendedName>
</protein>
<comment type="similarity">
    <text evidence="1">Belongs to the bacterial ribosomal protein bS1 family.</text>
</comment>
<organism evidence="5 6">
    <name type="scientific">Candidatus Woesebacteria bacterium RIFCSPLOWO2_01_FULL_37_19</name>
    <dbReference type="NCBI Taxonomy" id="1802514"/>
    <lineage>
        <taxon>Bacteria</taxon>
        <taxon>Candidatus Woeseibacteriota</taxon>
    </lineage>
</organism>
<evidence type="ECO:0000256" key="2">
    <source>
        <dbReference type="ARBA" id="ARBA00022980"/>
    </source>
</evidence>
<dbReference type="GO" id="GO:0003735">
    <property type="term" value="F:structural constituent of ribosome"/>
    <property type="evidence" value="ECO:0007669"/>
    <property type="project" value="TreeGrafter"/>
</dbReference>
<dbReference type="InterPro" id="IPR003029">
    <property type="entry name" value="S1_domain"/>
</dbReference>
<accession>A0A1F8B039</accession>
<feature type="domain" description="S1 motif" evidence="4">
    <location>
        <begin position="138"/>
        <end position="216"/>
    </location>
</feature>
<evidence type="ECO:0000259" key="4">
    <source>
        <dbReference type="PROSITE" id="PS50126"/>
    </source>
</evidence>
<dbReference type="SMART" id="SM00316">
    <property type="entry name" value="S1"/>
    <property type="match status" value="3"/>
</dbReference>
<dbReference type="EMBL" id="MGHA01000061">
    <property type="protein sequence ID" value="OGM57367.1"/>
    <property type="molecule type" value="Genomic_DNA"/>
</dbReference>
<dbReference type="Pfam" id="PF00575">
    <property type="entry name" value="S1"/>
    <property type="match status" value="3"/>
</dbReference>
<dbReference type="GO" id="GO:0006412">
    <property type="term" value="P:translation"/>
    <property type="evidence" value="ECO:0007669"/>
    <property type="project" value="TreeGrafter"/>
</dbReference>